<organism evidence="1">
    <name type="scientific">viral metagenome</name>
    <dbReference type="NCBI Taxonomy" id="1070528"/>
    <lineage>
        <taxon>unclassified sequences</taxon>
        <taxon>metagenomes</taxon>
        <taxon>organismal metagenomes</taxon>
    </lineage>
</organism>
<name>A0A6M3LK63_9ZZZZ</name>
<dbReference type="AlphaFoldDB" id="A0A6M3LK63"/>
<evidence type="ECO:0000313" key="1">
    <source>
        <dbReference type="EMBL" id="QJA95696.1"/>
    </source>
</evidence>
<protein>
    <submittedName>
        <fullName evidence="1">Uncharacterized protein</fullName>
    </submittedName>
</protein>
<sequence>MTSPLIHTYAAYLYQVGQNTNKALTWYEAYPRQHKHTKTIQNRLISFKYLLEVIREEFSRVCEQD</sequence>
<accession>A0A6M3LK63</accession>
<dbReference type="EMBL" id="MT143336">
    <property type="protein sequence ID" value="QJA95696.1"/>
    <property type="molecule type" value="Genomic_DNA"/>
</dbReference>
<gene>
    <name evidence="1" type="ORF">MM415B05216_0003</name>
</gene>
<proteinExistence type="predicted"/>
<reference evidence="1" key="1">
    <citation type="submission" date="2020-03" db="EMBL/GenBank/DDBJ databases">
        <title>The deep terrestrial virosphere.</title>
        <authorList>
            <person name="Holmfeldt K."/>
            <person name="Nilsson E."/>
            <person name="Simone D."/>
            <person name="Lopez-Fernandez M."/>
            <person name="Wu X."/>
            <person name="de Brujin I."/>
            <person name="Lundin D."/>
            <person name="Andersson A."/>
            <person name="Bertilsson S."/>
            <person name="Dopson M."/>
        </authorList>
    </citation>
    <scope>NUCLEOTIDE SEQUENCE</scope>
    <source>
        <strain evidence="1">MM415B05216</strain>
    </source>
</reference>